<dbReference type="Proteomes" id="UP000230208">
    <property type="component" value="Unassembled WGS sequence"/>
</dbReference>
<comment type="caution">
    <text evidence="1">The sequence shown here is derived from an EMBL/GenBank/DDBJ whole genome shotgun (WGS) entry which is preliminary data.</text>
</comment>
<dbReference type="AlphaFoldDB" id="A0A2H0R738"/>
<proteinExistence type="predicted"/>
<name>A0A2H0R738_9BACT</name>
<accession>A0A2H0R738</accession>
<gene>
    <name evidence="1" type="ORF">COV30_01535</name>
</gene>
<evidence type="ECO:0000313" key="2">
    <source>
        <dbReference type="Proteomes" id="UP000230208"/>
    </source>
</evidence>
<evidence type="ECO:0000313" key="1">
    <source>
        <dbReference type="EMBL" id="PIR41854.1"/>
    </source>
</evidence>
<protein>
    <submittedName>
        <fullName evidence="1">Uncharacterized protein</fullName>
    </submittedName>
</protein>
<organism evidence="1 2">
    <name type="scientific">Candidatus Yanofskybacteria bacterium CG10_big_fil_rev_8_21_14_0_10_37_15</name>
    <dbReference type="NCBI Taxonomy" id="1975097"/>
    <lineage>
        <taxon>Bacteria</taxon>
        <taxon>Candidatus Yanofskyibacteriota</taxon>
    </lineage>
</organism>
<sequence>MKSKKQDEGFHREVELYRDGSGSRVVILPGPTETPEVWLGKMKRVAKFNYGNDLKKLRGALALALKDMKKRRSS</sequence>
<reference evidence="1 2" key="1">
    <citation type="submission" date="2017-09" db="EMBL/GenBank/DDBJ databases">
        <title>Depth-based differentiation of microbial function through sediment-hosted aquifers and enrichment of novel symbionts in the deep terrestrial subsurface.</title>
        <authorList>
            <person name="Probst A.J."/>
            <person name="Ladd B."/>
            <person name="Jarett J.K."/>
            <person name="Geller-Mcgrath D.E."/>
            <person name="Sieber C.M."/>
            <person name="Emerson J.B."/>
            <person name="Anantharaman K."/>
            <person name="Thomas B.C."/>
            <person name="Malmstrom R."/>
            <person name="Stieglmeier M."/>
            <person name="Klingl A."/>
            <person name="Woyke T."/>
            <person name="Ryan C.M."/>
            <person name="Banfield J.F."/>
        </authorList>
    </citation>
    <scope>NUCLEOTIDE SEQUENCE [LARGE SCALE GENOMIC DNA]</scope>
    <source>
        <strain evidence="1">CG10_big_fil_rev_8_21_14_0_10_37_15</strain>
    </source>
</reference>
<dbReference type="EMBL" id="PCXP01000019">
    <property type="protein sequence ID" value="PIR41854.1"/>
    <property type="molecule type" value="Genomic_DNA"/>
</dbReference>